<dbReference type="AlphaFoldDB" id="A0A7T0C0J9"/>
<proteinExistence type="inferred from homology"/>
<evidence type="ECO:0000256" key="1">
    <source>
        <dbReference type="ARBA" id="ARBA00001933"/>
    </source>
</evidence>
<dbReference type="PANTHER" id="PTHR10314">
    <property type="entry name" value="CYSTATHIONINE BETA-SYNTHASE"/>
    <property type="match status" value="1"/>
</dbReference>
<dbReference type="CDD" id="cd01561">
    <property type="entry name" value="CBS_like"/>
    <property type="match status" value="1"/>
</dbReference>
<organism evidence="5 6">
    <name type="scientific">Candidatus Nitrohelix vancouverensis</name>
    <dbReference type="NCBI Taxonomy" id="2705534"/>
    <lineage>
        <taxon>Bacteria</taxon>
        <taxon>Pseudomonadati</taxon>
        <taxon>Nitrospinota/Tectimicrobiota group</taxon>
        <taxon>Nitrospinota</taxon>
        <taxon>Nitrospinia</taxon>
        <taxon>Nitrospinales</taxon>
        <taxon>Nitrospinaceae</taxon>
        <taxon>Candidatus Nitrohelix</taxon>
    </lineage>
</organism>
<dbReference type="GO" id="GO:0006535">
    <property type="term" value="P:cysteine biosynthetic process from serine"/>
    <property type="evidence" value="ECO:0007669"/>
    <property type="project" value="InterPro"/>
</dbReference>
<dbReference type="InterPro" id="IPR001216">
    <property type="entry name" value="P-phosphate_BS"/>
</dbReference>
<keyword evidence="3" id="KW-0663">Pyridoxal phosphate</keyword>
<dbReference type="FunFam" id="3.40.50.1100:FF:000003">
    <property type="entry name" value="Cystathionine beta-synthase"/>
    <property type="match status" value="1"/>
</dbReference>
<protein>
    <submittedName>
        <fullName evidence="5">Cysteine synthase family protein</fullName>
    </submittedName>
</protein>
<dbReference type="Proteomes" id="UP000594464">
    <property type="component" value="Chromosome"/>
</dbReference>
<gene>
    <name evidence="5" type="ORF">G3M78_02595</name>
</gene>
<dbReference type="InterPro" id="IPR036052">
    <property type="entry name" value="TrpB-like_PALP_sf"/>
</dbReference>
<sequence length="303" mass="32498">MKINSLLELIGNTPNLRLNKLFPEHEIWIKLERQNPGGSIKDRISLGMIEAAENDGALKPGGTLIEATSGNTGIGLAWVGPLKGYQVKIVMPESQSIERRKIITAYGADLVLTPKEEGIDGAIKKAQALRDAIPGSIMLEQFSNRANIDSHKNTTALEIVRDFDRLDYLFAAFGTGGHISALADILKEHIENLKVVAVDPSGAPTLSEGNGGSHNIPGIGPGFIPDNLIVDSLDRVAPVSDAEAFAMTRRVAREEGLFAGVSTGAVLAAVEKQIKDGTIAKGDVVLTFNYDTGERYLSIEDLF</sequence>
<dbReference type="PROSITE" id="PS00901">
    <property type="entry name" value="CYS_SYNTHASE"/>
    <property type="match status" value="1"/>
</dbReference>
<dbReference type="EMBL" id="CP048620">
    <property type="protein sequence ID" value="QPJ64344.1"/>
    <property type="molecule type" value="Genomic_DNA"/>
</dbReference>
<evidence type="ECO:0000313" key="5">
    <source>
        <dbReference type="EMBL" id="QPJ64344.1"/>
    </source>
</evidence>
<reference evidence="6" key="1">
    <citation type="submission" date="2020-02" db="EMBL/GenBank/DDBJ databases">
        <title>Genomic and physiological characterization of two novel Nitrospinaceae genera.</title>
        <authorList>
            <person name="Mueller A.J."/>
            <person name="Jung M.-Y."/>
            <person name="Strachan C.R."/>
            <person name="Herbold C.W."/>
            <person name="Kirkegaard R.H."/>
            <person name="Daims H."/>
        </authorList>
    </citation>
    <scope>NUCLEOTIDE SEQUENCE [LARGE SCALE GENOMIC DNA]</scope>
</reference>
<dbReference type="Pfam" id="PF00291">
    <property type="entry name" value="PALP"/>
    <property type="match status" value="1"/>
</dbReference>
<comment type="cofactor">
    <cofactor evidence="1">
        <name>pyridoxal 5'-phosphate</name>
        <dbReference type="ChEBI" id="CHEBI:597326"/>
    </cofactor>
</comment>
<comment type="similarity">
    <text evidence="2">Belongs to the cysteine synthase/cystathionine beta-synthase family.</text>
</comment>
<evidence type="ECO:0000313" key="6">
    <source>
        <dbReference type="Proteomes" id="UP000594464"/>
    </source>
</evidence>
<evidence type="ECO:0000256" key="2">
    <source>
        <dbReference type="ARBA" id="ARBA00007103"/>
    </source>
</evidence>
<dbReference type="SUPFAM" id="SSF53686">
    <property type="entry name" value="Tryptophan synthase beta subunit-like PLP-dependent enzymes"/>
    <property type="match status" value="1"/>
</dbReference>
<feature type="domain" description="Tryptophan synthase beta chain-like PALP" evidence="4">
    <location>
        <begin position="8"/>
        <end position="287"/>
    </location>
</feature>
<dbReference type="KEGG" id="nva:G3M78_02595"/>
<dbReference type="InterPro" id="IPR050214">
    <property type="entry name" value="Cys_Synth/Cystath_Beta-Synth"/>
</dbReference>
<evidence type="ECO:0000259" key="4">
    <source>
        <dbReference type="Pfam" id="PF00291"/>
    </source>
</evidence>
<name>A0A7T0C0J9_9BACT</name>
<dbReference type="Gene3D" id="3.40.50.1100">
    <property type="match status" value="2"/>
</dbReference>
<evidence type="ECO:0000256" key="3">
    <source>
        <dbReference type="ARBA" id="ARBA00022898"/>
    </source>
</evidence>
<dbReference type="InterPro" id="IPR001926">
    <property type="entry name" value="TrpB-like_PALP"/>
</dbReference>
<dbReference type="GO" id="GO:0016765">
    <property type="term" value="F:transferase activity, transferring alkyl or aryl (other than methyl) groups"/>
    <property type="evidence" value="ECO:0007669"/>
    <property type="project" value="UniProtKB-ARBA"/>
</dbReference>
<accession>A0A7T0C0J9</accession>